<proteinExistence type="predicted"/>
<evidence type="ECO:0000256" key="1">
    <source>
        <dbReference type="SAM" id="MobiDB-lite"/>
    </source>
</evidence>
<dbReference type="EMBL" id="JADNRY010000050">
    <property type="protein sequence ID" value="KAF9069516.1"/>
    <property type="molecule type" value="Genomic_DNA"/>
</dbReference>
<gene>
    <name evidence="2" type="ORF">BDP27DRAFT_1325493</name>
</gene>
<reference evidence="2" key="1">
    <citation type="submission" date="2020-11" db="EMBL/GenBank/DDBJ databases">
        <authorList>
            <consortium name="DOE Joint Genome Institute"/>
            <person name="Ahrendt S."/>
            <person name="Riley R."/>
            <person name="Andreopoulos W."/>
            <person name="Labutti K."/>
            <person name="Pangilinan J."/>
            <person name="Ruiz-Duenas F.J."/>
            <person name="Barrasa J.M."/>
            <person name="Sanchez-Garcia M."/>
            <person name="Camarero S."/>
            <person name="Miyauchi S."/>
            <person name="Serrano A."/>
            <person name="Linde D."/>
            <person name="Babiker R."/>
            <person name="Drula E."/>
            <person name="Ayuso-Fernandez I."/>
            <person name="Pacheco R."/>
            <person name="Padilla G."/>
            <person name="Ferreira P."/>
            <person name="Barriuso J."/>
            <person name="Kellner H."/>
            <person name="Castanera R."/>
            <person name="Alfaro M."/>
            <person name="Ramirez L."/>
            <person name="Pisabarro A.G."/>
            <person name="Kuo A."/>
            <person name="Tritt A."/>
            <person name="Lipzen A."/>
            <person name="He G."/>
            <person name="Yan M."/>
            <person name="Ng V."/>
            <person name="Cullen D."/>
            <person name="Martin F."/>
            <person name="Rosso M.-N."/>
            <person name="Henrissat B."/>
            <person name="Hibbett D."/>
            <person name="Martinez A.T."/>
            <person name="Grigoriev I.V."/>
        </authorList>
    </citation>
    <scope>NUCLEOTIDE SEQUENCE</scope>
    <source>
        <strain evidence="2">AH 40177</strain>
    </source>
</reference>
<evidence type="ECO:0000313" key="2">
    <source>
        <dbReference type="EMBL" id="KAF9069516.1"/>
    </source>
</evidence>
<protein>
    <submittedName>
        <fullName evidence="2">Uncharacterized protein</fullName>
    </submittedName>
</protein>
<dbReference type="Proteomes" id="UP000772434">
    <property type="component" value="Unassembled WGS sequence"/>
</dbReference>
<dbReference type="AlphaFoldDB" id="A0A9P5PP62"/>
<evidence type="ECO:0000313" key="3">
    <source>
        <dbReference type="Proteomes" id="UP000772434"/>
    </source>
</evidence>
<feature type="compositionally biased region" description="Polar residues" evidence="1">
    <location>
        <begin position="22"/>
        <end position="39"/>
    </location>
</feature>
<comment type="caution">
    <text evidence="2">The sequence shown here is derived from an EMBL/GenBank/DDBJ whole genome shotgun (WGS) entry which is preliminary data.</text>
</comment>
<organism evidence="2 3">
    <name type="scientific">Rhodocollybia butyracea</name>
    <dbReference type="NCBI Taxonomy" id="206335"/>
    <lineage>
        <taxon>Eukaryota</taxon>
        <taxon>Fungi</taxon>
        <taxon>Dikarya</taxon>
        <taxon>Basidiomycota</taxon>
        <taxon>Agaricomycotina</taxon>
        <taxon>Agaricomycetes</taxon>
        <taxon>Agaricomycetidae</taxon>
        <taxon>Agaricales</taxon>
        <taxon>Marasmiineae</taxon>
        <taxon>Omphalotaceae</taxon>
        <taxon>Rhodocollybia</taxon>
    </lineage>
</organism>
<feature type="region of interest" description="Disordered" evidence="1">
    <location>
        <begin position="1"/>
        <end position="45"/>
    </location>
</feature>
<keyword evidence="3" id="KW-1185">Reference proteome</keyword>
<name>A0A9P5PP62_9AGAR</name>
<accession>A0A9P5PP62</accession>
<sequence length="74" mass="7826">MIPRTLSRRYSEGAAMTKSRRSQSLSGNTDSNTPTSSGSCKEEGSEVNAFSTIFLSTSRTALEISASSKSVSEA</sequence>